<dbReference type="Proteomes" id="UP000002051">
    <property type="component" value="Chromosome 4"/>
</dbReference>
<dbReference type="EMBL" id="CM001220">
    <property type="protein sequence ID" value="KEH32607.1"/>
    <property type="molecule type" value="Genomic_DNA"/>
</dbReference>
<feature type="compositionally biased region" description="Basic residues" evidence="1">
    <location>
        <begin position="52"/>
        <end position="65"/>
    </location>
</feature>
<dbReference type="EnsemblPlants" id="KEH32607">
    <property type="protein sequence ID" value="KEH32607"/>
    <property type="gene ID" value="MTR_4g130205"/>
</dbReference>
<protein>
    <submittedName>
        <fullName evidence="2 3">Uncharacterized protein</fullName>
    </submittedName>
</protein>
<reference evidence="2 4" key="2">
    <citation type="journal article" date="2014" name="BMC Genomics">
        <title>An improved genome release (version Mt4.0) for the model legume Medicago truncatula.</title>
        <authorList>
            <person name="Tang H."/>
            <person name="Krishnakumar V."/>
            <person name="Bidwell S."/>
            <person name="Rosen B."/>
            <person name="Chan A."/>
            <person name="Zhou S."/>
            <person name="Gentzbittel L."/>
            <person name="Childs K.L."/>
            <person name="Yandell M."/>
            <person name="Gundlach H."/>
            <person name="Mayer K.F."/>
            <person name="Schwartz D.C."/>
            <person name="Town C.D."/>
        </authorList>
    </citation>
    <scope>GENOME REANNOTATION</scope>
    <source>
        <strain evidence="2">A17</strain>
        <strain evidence="3 4">cv. Jemalong A17</strain>
    </source>
</reference>
<feature type="compositionally biased region" description="Polar residues" evidence="1">
    <location>
        <begin position="67"/>
        <end position="78"/>
    </location>
</feature>
<keyword evidence="4" id="KW-1185">Reference proteome</keyword>
<feature type="compositionally biased region" description="Basic and acidic residues" evidence="1">
    <location>
        <begin position="41"/>
        <end position="51"/>
    </location>
</feature>
<accession>A0A072USH0</accession>
<evidence type="ECO:0000256" key="1">
    <source>
        <dbReference type="SAM" id="MobiDB-lite"/>
    </source>
</evidence>
<feature type="region of interest" description="Disordered" evidence="1">
    <location>
        <begin position="1"/>
        <end position="78"/>
    </location>
</feature>
<organism evidence="2 4">
    <name type="scientific">Medicago truncatula</name>
    <name type="common">Barrel medic</name>
    <name type="synonym">Medicago tribuloides</name>
    <dbReference type="NCBI Taxonomy" id="3880"/>
    <lineage>
        <taxon>Eukaryota</taxon>
        <taxon>Viridiplantae</taxon>
        <taxon>Streptophyta</taxon>
        <taxon>Embryophyta</taxon>
        <taxon>Tracheophyta</taxon>
        <taxon>Spermatophyta</taxon>
        <taxon>Magnoliopsida</taxon>
        <taxon>eudicotyledons</taxon>
        <taxon>Gunneridae</taxon>
        <taxon>Pentapetalae</taxon>
        <taxon>rosids</taxon>
        <taxon>fabids</taxon>
        <taxon>Fabales</taxon>
        <taxon>Fabaceae</taxon>
        <taxon>Papilionoideae</taxon>
        <taxon>50 kb inversion clade</taxon>
        <taxon>NPAAA clade</taxon>
        <taxon>Hologalegina</taxon>
        <taxon>IRL clade</taxon>
        <taxon>Trifolieae</taxon>
        <taxon>Medicago</taxon>
    </lineage>
</organism>
<dbReference type="HOGENOM" id="CLU_2625705_0_0_1"/>
<sequence length="78" mass="9235">MERERRRGRIKAHEAAKSQRKTATEVWVLKGNKTIPTKAVTSEDKKQDRKAKEHRKRHQIKKKNRGVTLQNHQIENDP</sequence>
<proteinExistence type="predicted"/>
<gene>
    <name evidence="2" type="ordered locus">MTR_4g130205</name>
</gene>
<evidence type="ECO:0000313" key="2">
    <source>
        <dbReference type="EMBL" id="KEH32607.1"/>
    </source>
</evidence>
<reference evidence="2 4" key="1">
    <citation type="journal article" date="2011" name="Nature">
        <title>The Medicago genome provides insight into the evolution of rhizobial symbioses.</title>
        <authorList>
            <person name="Young N.D."/>
            <person name="Debelle F."/>
            <person name="Oldroyd G.E."/>
            <person name="Geurts R."/>
            <person name="Cannon S.B."/>
            <person name="Udvardi M.K."/>
            <person name="Benedito V.A."/>
            <person name="Mayer K.F."/>
            <person name="Gouzy J."/>
            <person name="Schoof H."/>
            <person name="Van de Peer Y."/>
            <person name="Proost S."/>
            <person name="Cook D.R."/>
            <person name="Meyers B.C."/>
            <person name="Spannagl M."/>
            <person name="Cheung F."/>
            <person name="De Mita S."/>
            <person name="Krishnakumar V."/>
            <person name="Gundlach H."/>
            <person name="Zhou S."/>
            <person name="Mudge J."/>
            <person name="Bharti A.K."/>
            <person name="Murray J.D."/>
            <person name="Naoumkina M.A."/>
            <person name="Rosen B."/>
            <person name="Silverstein K.A."/>
            <person name="Tang H."/>
            <person name="Rombauts S."/>
            <person name="Zhao P.X."/>
            <person name="Zhou P."/>
            <person name="Barbe V."/>
            <person name="Bardou P."/>
            <person name="Bechner M."/>
            <person name="Bellec A."/>
            <person name="Berger A."/>
            <person name="Berges H."/>
            <person name="Bidwell S."/>
            <person name="Bisseling T."/>
            <person name="Choisne N."/>
            <person name="Couloux A."/>
            <person name="Denny R."/>
            <person name="Deshpande S."/>
            <person name="Dai X."/>
            <person name="Doyle J.J."/>
            <person name="Dudez A.M."/>
            <person name="Farmer A.D."/>
            <person name="Fouteau S."/>
            <person name="Franken C."/>
            <person name="Gibelin C."/>
            <person name="Gish J."/>
            <person name="Goldstein S."/>
            <person name="Gonzalez A.J."/>
            <person name="Green P.J."/>
            <person name="Hallab A."/>
            <person name="Hartog M."/>
            <person name="Hua A."/>
            <person name="Humphray S.J."/>
            <person name="Jeong D.H."/>
            <person name="Jing Y."/>
            <person name="Jocker A."/>
            <person name="Kenton S.M."/>
            <person name="Kim D.J."/>
            <person name="Klee K."/>
            <person name="Lai H."/>
            <person name="Lang C."/>
            <person name="Lin S."/>
            <person name="Macmil S.L."/>
            <person name="Magdelenat G."/>
            <person name="Matthews L."/>
            <person name="McCorrison J."/>
            <person name="Monaghan E.L."/>
            <person name="Mun J.H."/>
            <person name="Najar F.Z."/>
            <person name="Nicholson C."/>
            <person name="Noirot C."/>
            <person name="O'Bleness M."/>
            <person name="Paule C.R."/>
            <person name="Poulain J."/>
            <person name="Prion F."/>
            <person name="Qin B."/>
            <person name="Qu C."/>
            <person name="Retzel E.F."/>
            <person name="Riddle C."/>
            <person name="Sallet E."/>
            <person name="Samain S."/>
            <person name="Samson N."/>
            <person name="Sanders I."/>
            <person name="Saurat O."/>
            <person name="Scarpelli C."/>
            <person name="Schiex T."/>
            <person name="Segurens B."/>
            <person name="Severin A.J."/>
            <person name="Sherrier D.J."/>
            <person name="Shi R."/>
            <person name="Sims S."/>
            <person name="Singer S.R."/>
            <person name="Sinharoy S."/>
            <person name="Sterck L."/>
            <person name="Viollet A."/>
            <person name="Wang B.B."/>
            <person name="Wang K."/>
            <person name="Wang M."/>
            <person name="Wang X."/>
            <person name="Warfsmann J."/>
            <person name="Weissenbach J."/>
            <person name="White D.D."/>
            <person name="White J.D."/>
            <person name="Wiley G.B."/>
            <person name="Wincker P."/>
            <person name="Xing Y."/>
            <person name="Yang L."/>
            <person name="Yao Z."/>
            <person name="Ying F."/>
            <person name="Zhai J."/>
            <person name="Zhou L."/>
            <person name="Zuber A."/>
            <person name="Denarie J."/>
            <person name="Dixon R.A."/>
            <person name="May G.D."/>
            <person name="Schwartz D.C."/>
            <person name="Rogers J."/>
            <person name="Quetier F."/>
            <person name="Town C.D."/>
            <person name="Roe B.A."/>
        </authorList>
    </citation>
    <scope>NUCLEOTIDE SEQUENCE [LARGE SCALE GENOMIC DNA]</scope>
    <source>
        <strain evidence="2">A17</strain>
        <strain evidence="3 4">cv. Jemalong A17</strain>
    </source>
</reference>
<dbReference type="AlphaFoldDB" id="A0A072USH0"/>
<feature type="compositionally biased region" description="Basic and acidic residues" evidence="1">
    <location>
        <begin position="1"/>
        <end position="17"/>
    </location>
</feature>
<evidence type="ECO:0000313" key="4">
    <source>
        <dbReference type="Proteomes" id="UP000002051"/>
    </source>
</evidence>
<name>A0A072USH0_MEDTR</name>
<reference evidence="3" key="3">
    <citation type="submission" date="2015-04" db="UniProtKB">
        <authorList>
            <consortium name="EnsemblPlants"/>
        </authorList>
    </citation>
    <scope>IDENTIFICATION</scope>
    <source>
        <strain evidence="3">cv. Jemalong A17</strain>
    </source>
</reference>
<evidence type="ECO:0000313" key="3">
    <source>
        <dbReference type="EnsemblPlants" id="KEH32607"/>
    </source>
</evidence>